<dbReference type="KEGG" id="msv:Mesil_0557"/>
<accession>D7BA52</accession>
<dbReference type="HOGENOM" id="CLU_2538630_0_0_0"/>
<evidence type="ECO:0000313" key="3">
    <source>
        <dbReference type="Proteomes" id="UP000001916"/>
    </source>
</evidence>
<name>D7BA52_ALLS1</name>
<keyword evidence="3" id="KW-1185">Reference proteome</keyword>
<sequence>MRRIDDPIALRDCLSRLSDISHLTVAQARLLLASKGIRARQRVIEVALKLPVLGGQVEVARTPKPQSRPRLKPLDDLPLTPKEREIMERLRRERA</sequence>
<dbReference type="EMBL" id="CP002042">
    <property type="protein sequence ID" value="ADH62486.1"/>
    <property type="molecule type" value="Genomic_DNA"/>
</dbReference>
<dbReference type="Proteomes" id="UP000001916">
    <property type="component" value="Chromosome"/>
</dbReference>
<evidence type="ECO:0000313" key="2">
    <source>
        <dbReference type="EMBL" id="ADH62486.1"/>
    </source>
</evidence>
<organism evidence="2 3">
    <name type="scientific">Allomeiothermus silvanus (strain ATCC 700542 / DSM 9946 / NBRC 106475 / NCIMB 13440 / VI-R2)</name>
    <name type="common">Thermus silvanus</name>
    <dbReference type="NCBI Taxonomy" id="526227"/>
    <lineage>
        <taxon>Bacteria</taxon>
        <taxon>Thermotogati</taxon>
        <taxon>Deinococcota</taxon>
        <taxon>Deinococci</taxon>
        <taxon>Thermales</taxon>
        <taxon>Thermaceae</taxon>
        <taxon>Allomeiothermus</taxon>
    </lineage>
</organism>
<feature type="compositionally biased region" description="Basic and acidic residues" evidence="1">
    <location>
        <begin position="81"/>
        <end position="95"/>
    </location>
</feature>
<protein>
    <submittedName>
        <fullName evidence="2">Uncharacterized protein</fullName>
    </submittedName>
</protein>
<dbReference type="RefSeq" id="WP_013157080.1">
    <property type="nucleotide sequence ID" value="NC_014212.1"/>
</dbReference>
<feature type="region of interest" description="Disordered" evidence="1">
    <location>
        <begin position="61"/>
        <end position="95"/>
    </location>
</feature>
<dbReference type="AlphaFoldDB" id="D7BA52"/>
<evidence type="ECO:0000256" key="1">
    <source>
        <dbReference type="SAM" id="MobiDB-lite"/>
    </source>
</evidence>
<gene>
    <name evidence="2" type="ordered locus">Mesil_0557</name>
</gene>
<reference evidence="2 3" key="1">
    <citation type="journal article" date="2010" name="Stand. Genomic Sci.">
        <title>Complete genome sequence of Meiothermus silvanus type strain (VI-R2).</title>
        <authorList>
            <person name="Sikorski J."/>
            <person name="Tindall B.J."/>
            <person name="Lowry S."/>
            <person name="Lucas S."/>
            <person name="Nolan M."/>
            <person name="Copeland A."/>
            <person name="Glavina Del Rio T."/>
            <person name="Tice H."/>
            <person name="Cheng J.F."/>
            <person name="Han C."/>
            <person name="Pitluck S."/>
            <person name="Liolios K."/>
            <person name="Ivanova N."/>
            <person name="Mavromatis K."/>
            <person name="Mikhailova N."/>
            <person name="Pati A."/>
            <person name="Goodwin L."/>
            <person name="Chen A."/>
            <person name="Palaniappan K."/>
            <person name="Land M."/>
            <person name="Hauser L."/>
            <person name="Chang Y.J."/>
            <person name="Jeffries C.D."/>
            <person name="Rohde M."/>
            <person name="Goker M."/>
            <person name="Woyke T."/>
            <person name="Bristow J."/>
            <person name="Eisen J.A."/>
            <person name="Markowitz V."/>
            <person name="Hugenholtz P."/>
            <person name="Kyrpides N.C."/>
            <person name="Klenk H.P."/>
            <person name="Lapidus A."/>
        </authorList>
    </citation>
    <scope>NUCLEOTIDE SEQUENCE [LARGE SCALE GENOMIC DNA]</scope>
    <source>
        <strain evidence="3">ATCC 700542 / DSM 9946 / VI-R2</strain>
    </source>
</reference>
<dbReference type="STRING" id="526227.Mesil_0557"/>
<dbReference type="OrthoDB" id="27580at2"/>
<proteinExistence type="predicted"/>